<feature type="domain" description="SIS" evidence="7">
    <location>
        <begin position="58"/>
        <end position="224"/>
    </location>
</feature>
<dbReference type="Pfam" id="PF01869">
    <property type="entry name" value="BcrAD_BadFG"/>
    <property type="match status" value="1"/>
</dbReference>
<dbReference type="Pfam" id="PF22645">
    <property type="entry name" value="GKRP_SIS_N"/>
    <property type="match status" value="1"/>
</dbReference>
<keyword evidence="5" id="KW-0119">Carbohydrate metabolism</keyword>
<sequence>MDLANLSQLQTEAVNPRTAQIDLISTLEMCRLINEEDHRVAPSVAPYLSEIAAAIDALTPRVRDGGRVIYVGAGTSGRLGILDASEIPPTFAAPLWQFVGLIAGGDAAIRRAQEGAEDSLAAGEADMEALKLIPELDTVVGIAASGRTPYVLGSLAFAKRIGCLTIGVVCASPSAMGTSGTVDFLIAPLPGPEVVTGSTRLKAGTATKMVLNMLSTGIMIRTGKTYGNLMVDLVASNLKLEQRSRNILRRLSARCDSMTDEDLDTLMARCKGRVKLALLVAETGQPVEHCEERLDSAGGVLAKALETSLARNVQMPATNRQYVLCIDGGGSKCAAVIAVLKGTVVGRGTTGPCNLTDGNGMEEAVSTLIAATNDALSTLPSSERDLQSLFKSAWIGLAGIDRKNFRESLLPKICALFGFTEKEIRLTNDVDLLVAAASSHGDCSSAVVVIAGTGSVAMRYNRSDNGNGYSRVARSGGWGHILGDEGGGYAIGLEAIKYTLAVLEDMRLGIRTEPLGCLEQAVLQRLGCATCGPKQIDLISEILVQQHKQTIKSRIAGVAEVVLSMNGQDDTASAIVGRQIDYLASRTVGRLLEPGCAGYVPTEHTGLILSGSILSNQPYQDQFLDALGRKGARFAYVERVSDAGLLGAKHLTSSWCI</sequence>
<dbReference type="PANTHER" id="PTHR10088:SF4">
    <property type="entry name" value="GLUCOKINASE REGULATORY PROTEIN"/>
    <property type="match status" value="1"/>
</dbReference>
<dbReference type="FunFam" id="3.40.50.10490:FF:000014">
    <property type="entry name" value="N-acetylmuramic acid 6-phosphate etherase"/>
    <property type="match status" value="1"/>
</dbReference>
<dbReference type="InterPro" id="IPR046348">
    <property type="entry name" value="SIS_dom_sf"/>
</dbReference>
<name>A0A8H6UQC6_9EURO</name>
<dbReference type="EMBL" id="JACBAD010002013">
    <property type="protein sequence ID" value="KAF7122612.1"/>
    <property type="molecule type" value="Genomic_DNA"/>
</dbReference>
<dbReference type="GO" id="GO:0009750">
    <property type="term" value="P:response to fructose"/>
    <property type="evidence" value="ECO:0007669"/>
    <property type="project" value="TreeGrafter"/>
</dbReference>
<dbReference type="GO" id="GO:0045127">
    <property type="term" value="F:N-acetylglucosamine kinase activity"/>
    <property type="evidence" value="ECO:0007669"/>
    <property type="project" value="UniProtKB-EC"/>
</dbReference>
<dbReference type="InterPro" id="IPR043129">
    <property type="entry name" value="ATPase_NBD"/>
</dbReference>
<comment type="caution">
    <text evidence="9">The sequence shown here is derived from an EMBL/GenBank/DDBJ whole genome shotgun (WGS) entry which is preliminary data.</text>
</comment>
<evidence type="ECO:0000256" key="1">
    <source>
        <dbReference type="ARBA" id="ARBA00006198"/>
    </source>
</evidence>
<keyword evidence="4" id="KW-0456">Lyase</keyword>
<dbReference type="NCBIfam" id="TIGR00274">
    <property type="entry name" value="N-acetylmuramic acid 6-phosphate etherase"/>
    <property type="match status" value="1"/>
</dbReference>
<evidence type="ECO:0000313" key="10">
    <source>
        <dbReference type="Proteomes" id="UP000630445"/>
    </source>
</evidence>
<dbReference type="GO" id="GO:0019899">
    <property type="term" value="F:enzyme binding"/>
    <property type="evidence" value="ECO:0007669"/>
    <property type="project" value="TreeGrafter"/>
</dbReference>
<dbReference type="GO" id="GO:0046348">
    <property type="term" value="P:amino sugar catabolic process"/>
    <property type="evidence" value="ECO:0007669"/>
    <property type="project" value="InterPro"/>
</dbReference>
<dbReference type="CDD" id="cd24007">
    <property type="entry name" value="ASKHA_NBD_eukNAGK-like"/>
    <property type="match status" value="1"/>
</dbReference>
<dbReference type="EMBL" id="JACBAF010002221">
    <property type="protein sequence ID" value="KAF7162897.1"/>
    <property type="molecule type" value="Genomic_DNA"/>
</dbReference>
<dbReference type="EC" id="2.7.1.59" evidence="2"/>
<dbReference type="InterPro" id="IPR005486">
    <property type="entry name" value="Glucokinase_regulatory_CS"/>
</dbReference>
<dbReference type="PROSITE" id="PS01272">
    <property type="entry name" value="GCKR"/>
    <property type="match status" value="1"/>
</dbReference>
<organism evidence="9 11">
    <name type="scientific">Aspergillus hiratsukae</name>
    <dbReference type="NCBI Taxonomy" id="1194566"/>
    <lineage>
        <taxon>Eukaryota</taxon>
        <taxon>Fungi</taxon>
        <taxon>Dikarya</taxon>
        <taxon>Ascomycota</taxon>
        <taxon>Pezizomycotina</taxon>
        <taxon>Eurotiomycetes</taxon>
        <taxon>Eurotiomycetidae</taxon>
        <taxon>Eurotiales</taxon>
        <taxon>Aspergillaceae</taxon>
        <taxon>Aspergillus</taxon>
        <taxon>Aspergillus subgen. Fumigati</taxon>
    </lineage>
</organism>
<dbReference type="GO" id="GO:0070095">
    <property type="term" value="F:fructose-6-phosphate binding"/>
    <property type="evidence" value="ECO:0007669"/>
    <property type="project" value="TreeGrafter"/>
</dbReference>
<protein>
    <recommendedName>
        <fullName evidence="3">N-acetyl-D-glucosamine kinase</fullName>
        <ecNumber evidence="2">2.7.1.59</ecNumber>
    </recommendedName>
    <alternativeName>
        <fullName evidence="6">GlcNAc kinase</fullName>
    </alternativeName>
</protein>
<reference evidence="9" key="1">
    <citation type="submission" date="2020-06" db="EMBL/GenBank/DDBJ databases">
        <title>Draft genome sequences of strains closely related to Aspergillus parafelis and Aspergillus hiratsukae.</title>
        <authorList>
            <person name="Dos Santos R.A.C."/>
            <person name="Rivero-Menendez O."/>
            <person name="Steenwyk J.L."/>
            <person name="Mead M.E."/>
            <person name="Goldman G.H."/>
            <person name="Alastruey-Izquierdo A."/>
            <person name="Rokas A."/>
        </authorList>
    </citation>
    <scope>NUCLEOTIDE SEQUENCE</scope>
    <source>
        <strain evidence="8">CNM-CM5793</strain>
        <strain evidence="9">CNM-CM6106</strain>
    </source>
</reference>
<evidence type="ECO:0000256" key="2">
    <source>
        <dbReference type="ARBA" id="ARBA00012122"/>
    </source>
</evidence>
<dbReference type="GO" id="GO:0030246">
    <property type="term" value="F:carbohydrate binding"/>
    <property type="evidence" value="ECO:0007669"/>
    <property type="project" value="TreeGrafter"/>
</dbReference>
<dbReference type="Gene3D" id="1.10.8.1080">
    <property type="match status" value="1"/>
</dbReference>
<dbReference type="Gene3D" id="3.30.420.40">
    <property type="match status" value="2"/>
</dbReference>
<dbReference type="GO" id="GO:0005829">
    <property type="term" value="C:cytosol"/>
    <property type="evidence" value="ECO:0007669"/>
    <property type="project" value="TreeGrafter"/>
</dbReference>
<evidence type="ECO:0000313" key="8">
    <source>
        <dbReference type="EMBL" id="KAF7122612.1"/>
    </source>
</evidence>
<evidence type="ECO:0000256" key="4">
    <source>
        <dbReference type="ARBA" id="ARBA00023239"/>
    </source>
</evidence>
<dbReference type="PANTHER" id="PTHR10088">
    <property type="entry name" value="GLUCOKINASE REGULATORY PROTEIN"/>
    <property type="match status" value="1"/>
</dbReference>
<dbReference type="InterPro" id="IPR002731">
    <property type="entry name" value="ATPase_BadF"/>
</dbReference>
<dbReference type="AlphaFoldDB" id="A0A8H6UQC6"/>
<dbReference type="NCBIfam" id="NF009222">
    <property type="entry name" value="PRK12570.1"/>
    <property type="match status" value="1"/>
</dbReference>
<dbReference type="SUPFAM" id="SSF53697">
    <property type="entry name" value="SIS domain"/>
    <property type="match status" value="1"/>
</dbReference>
<dbReference type="GO" id="GO:0042593">
    <property type="term" value="P:glucose homeostasis"/>
    <property type="evidence" value="ECO:0007669"/>
    <property type="project" value="TreeGrafter"/>
</dbReference>
<dbReference type="CDD" id="cd05007">
    <property type="entry name" value="SIS_Etherase"/>
    <property type="match status" value="1"/>
</dbReference>
<dbReference type="SUPFAM" id="SSF53067">
    <property type="entry name" value="Actin-like ATPase domain"/>
    <property type="match status" value="2"/>
</dbReference>
<dbReference type="GO" id="GO:0005654">
    <property type="term" value="C:nucleoplasm"/>
    <property type="evidence" value="ECO:0007669"/>
    <property type="project" value="TreeGrafter"/>
</dbReference>
<evidence type="ECO:0000259" key="7">
    <source>
        <dbReference type="PROSITE" id="PS51464"/>
    </source>
</evidence>
<dbReference type="GO" id="GO:0016835">
    <property type="term" value="F:carbon-oxygen lyase activity"/>
    <property type="evidence" value="ECO:0007669"/>
    <property type="project" value="InterPro"/>
</dbReference>
<dbReference type="PROSITE" id="PS51464">
    <property type="entry name" value="SIS"/>
    <property type="match status" value="1"/>
</dbReference>
<dbReference type="GO" id="GO:0004857">
    <property type="term" value="F:enzyme inhibitor activity"/>
    <property type="evidence" value="ECO:0007669"/>
    <property type="project" value="TreeGrafter"/>
</dbReference>
<evidence type="ECO:0000256" key="3">
    <source>
        <dbReference type="ARBA" id="ARBA00014974"/>
    </source>
</evidence>
<proteinExistence type="inferred from homology"/>
<dbReference type="NCBIfam" id="NF003915">
    <property type="entry name" value="PRK05441.1"/>
    <property type="match status" value="1"/>
</dbReference>
<dbReference type="Gene3D" id="3.40.50.10490">
    <property type="entry name" value="Glucose-6-phosphate isomerase like protein, domain 1"/>
    <property type="match status" value="1"/>
</dbReference>
<dbReference type="OrthoDB" id="311172at2759"/>
<dbReference type="Proteomes" id="UP000662466">
    <property type="component" value="Unassembled WGS sequence"/>
</dbReference>
<evidence type="ECO:0000313" key="11">
    <source>
        <dbReference type="Proteomes" id="UP000662466"/>
    </source>
</evidence>
<comment type="similarity">
    <text evidence="1">Belongs to the eukaryotic-type N-acetylglucosamine kinase family.</text>
</comment>
<dbReference type="InterPro" id="IPR001347">
    <property type="entry name" value="SIS_dom"/>
</dbReference>
<gene>
    <name evidence="8" type="ORF">CNMCM5793_000637</name>
    <name evidence="9" type="ORF">CNMCM6106_000022</name>
</gene>
<dbReference type="Proteomes" id="UP000630445">
    <property type="component" value="Unassembled WGS sequence"/>
</dbReference>
<accession>A0A8H6UQC6</accession>
<evidence type="ECO:0000256" key="5">
    <source>
        <dbReference type="ARBA" id="ARBA00023277"/>
    </source>
</evidence>
<evidence type="ECO:0000256" key="6">
    <source>
        <dbReference type="ARBA" id="ARBA00031123"/>
    </source>
</evidence>
<dbReference type="InterPro" id="IPR040190">
    <property type="entry name" value="MURQ/GCKR"/>
</dbReference>
<evidence type="ECO:0000313" key="9">
    <source>
        <dbReference type="EMBL" id="KAF7162897.1"/>
    </source>
</evidence>
<dbReference type="HAMAP" id="MF_00068">
    <property type="entry name" value="MurQ"/>
    <property type="match status" value="1"/>
</dbReference>
<dbReference type="InterPro" id="IPR005488">
    <property type="entry name" value="Etherase_MurQ"/>
</dbReference>
<keyword evidence="10" id="KW-1185">Reference proteome</keyword>